<evidence type="ECO:0000256" key="1">
    <source>
        <dbReference type="ARBA" id="ARBA00023125"/>
    </source>
</evidence>
<organism evidence="3 4">
    <name type="scientific">Bacillus aquiflavi</name>
    <dbReference type="NCBI Taxonomy" id="2672567"/>
    <lineage>
        <taxon>Bacteria</taxon>
        <taxon>Bacillati</taxon>
        <taxon>Bacillota</taxon>
        <taxon>Bacilli</taxon>
        <taxon>Bacillales</taxon>
        <taxon>Bacillaceae</taxon>
        <taxon>Bacillus</taxon>
    </lineage>
</organism>
<dbReference type="Proteomes" id="UP000472971">
    <property type="component" value="Unassembled WGS sequence"/>
</dbReference>
<sequence>MACINNPDHLTISAKKILHAIQDNYLSEEEIGKHTQLPLYKVRSHLRELNEKGLISKQNDKYKVQQHLHP</sequence>
<proteinExistence type="predicted"/>
<dbReference type="AlphaFoldDB" id="A0A6B3VZB8"/>
<name>A0A6B3VZB8_9BACI</name>
<dbReference type="Proteomes" id="UP000570010">
    <property type="component" value="Unassembled WGS sequence"/>
</dbReference>
<dbReference type="CDD" id="cd00090">
    <property type="entry name" value="HTH_ARSR"/>
    <property type="match status" value="1"/>
</dbReference>
<protein>
    <submittedName>
        <fullName evidence="3">Winged helix-turn-helix transcriptional regulator</fullName>
    </submittedName>
</protein>
<dbReference type="SUPFAM" id="SSF46785">
    <property type="entry name" value="Winged helix' DNA-binding domain"/>
    <property type="match status" value="1"/>
</dbReference>
<gene>
    <name evidence="3" type="ORF">G4D64_05150</name>
    <name evidence="2" type="ORF">H1Z61_05190</name>
</gene>
<keyword evidence="4" id="KW-1185">Reference proteome</keyword>
<dbReference type="EMBL" id="JAAIWN010000008">
    <property type="protein sequence ID" value="NEY80926.1"/>
    <property type="molecule type" value="Genomic_DNA"/>
</dbReference>
<evidence type="ECO:0000313" key="2">
    <source>
        <dbReference type="EMBL" id="MBA4536559.1"/>
    </source>
</evidence>
<accession>A0A6B3VZB8</accession>
<dbReference type="InterPro" id="IPR036390">
    <property type="entry name" value="WH_DNA-bd_sf"/>
</dbReference>
<reference evidence="3 4" key="1">
    <citation type="submission" date="2020-02" db="EMBL/GenBank/DDBJ databases">
        <title>Bacillus aquiflavi sp. nov., isolated from yellow water of strong flavor Chinese baijiu in Yibin region of China.</title>
        <authorList>
            <person name="Xie J."/>
        </authorList>
    </citation>
    <scope>NUCLEOTIDE SEQUENCE [LARGE SCALE GENOMIC DNA]</scope>
    <source>
        <strain evidence="3 4">3H-10</strain>
    </source>
</reference>
<dbReference type="InterPro" id="IPR036388">
    <property type="entry name" value="WH-like_DNA-bd_sf"/>
</dbReference>
<evidence type="ECO:0000313" key="5">
    <source>
        <dbReference type="Proteomes" id="UP000570010"/>
    </source>
</evidence>
<evidence type="ECO:0000313" key="3">
    <source>
        <dbReference type="EMBL" id="NEY80926.1"/>
    </source>
</evidence>
<reference evidence="2 5" key="2">
    <citation type="submission" date="2020-07" db="EMBL/GenBank/DDBJ databases">
        <authorList>
            <person name="Feng H."/>
        </authorList>
    </citation>
    <scope>NUCLEOTIDE SEQUENCE [LARGE SCALE GENOMIC DNA]</scope>
    <source>
        <strain evidence="5">s-12</strain>
        <strain evidence="2">S-12</strain>
    </source>
</reference>
<dbReference type="Gene3D" id="1.10.10.10">
    <property type="entry name" value="Winged helix-like DNA-binding domain superfamily/Winged helix DNA-binding domain"/>
    <property type="match status" value="1"/>
</dbReference>
<comment type="caution">
    <text evidence="3">The sequence shown here is derived from an EMBL/GenBank/DDBJ whole genome shotgun (WGS) entry which is preliminary data.</text>
</comment>
<dbReference type="EMBL" id="JACEIO010000008">
    <property type="protein sequence ID" value="MBA4536559.1"/>
    <property type="molecule type" value="Genomic_DNA"/>
</dbReference>
<dbReference type="RefSeq" id="WP_163240811.1">
    <property type="nucleotide sequence ID" value="NZ_CP082780.1"/>
</dbReference>
<dbReference type="GO" id="GO:0003677">
    <property type="term" value="F:DNA binding"/>
    <property type="evidence" value="ECO:0007669"/>
    <property type="project" value="UniProtKB-KW"/>
</dbReference>
<keyword evidence="1" id="KW-0238">DNA-binding</keyword>
<evidence type="ECO:0000313" key="4">
    <source>
        <dbReference type="Proteomes" id="UP000472971"/>
    </source>
</evidence>
<dbReference type="InterPro" id="IPR011991">
    <property type="entry name" value="ArsR-like_HTH"/>
</dbReference>